<feature type="compositionally biased region" description="Basic and acidic residues" evidence="9">
    <location>
        <begin position="719"/>
        <end position="739"/>
    </location>
</feature>
<evidence type="ECO:0000259" key="12">
    <source>
        <dbReference type="Pfam" id="PF11861"/>
    </source>
</evidence>
<dbReference type="Gene3D" id="3.40.50.150">
    <property type="entry name" value="Vaccinia Virus protein VP39"/>
    <property type="match status" value="1"/>
</dbReference>
<dbReference type="Pfam" id="PF11861">
    <property type="entry name" value="DUF3381"/>
    <property type="match status" value="1"/>
</dbReference>
<feature type="compositionally biased region" description="Gly residues" evidence="9">
    <location>
        <begin position="812"/>
        <end position="821"/>
    </location>
</feature>
<proteinExistence type="inferred from homology"/>
<dbReference type="InterPro" id="IPR028589">
    <property type="entry name" value="SPB1-like"/>
</dbReference>
<name>A0A1I7UH96_9PELO</name>
<feature type="coiled-coil region" evidence="8">
    <location>
        <begin position="321"/>
        <end position="382"/>
    </location>
</feature>
<dbReference type="eggNOG" id="KOG1098">
    <property type="taxonomic scope" value="Eukaryota"/>
</dbReference>
<feature type="region of interest" description="Disordered" evidence="9">
    <location>
        <begin position="444"/>
        <end position="497"/>
    </location>
</feature>
<sequence length="821" mass="93394">MGKKVKIGKQRRDKYYKLAKEAGYRSRAAFKLVQLNKRFEFLEKSRATVDLCAAPGGWMQVASQFMPVSSLIVGVDLAPIKPIKNCIALQGDITTNETRAAIKKELKTWSADCVLHDGAPNVGLNWVHDAFQQNCLTLSALKLATQILRKGGTFVTKVFRSNDYSCLIRVFEKLFKRVHVWKPAASRLESAEIFVVCEVYQKPDKVGAEYLDPKKVFANPDGSEGTKPNPQNMLIGKQKKAKAEGYDTDSLAVHSTVKASDFIKSSGYLDILGSASVIELDDPKWKNHEKTTEEVEEYMKDVKVLGPRELRVLLRWRKSMLEMIDAERKAAQGEAQEVEIKEDLTEEQIEDRAMAEIDELIAKASEDEKAALKKKKKKMLKAKARVLKRRELKMIIDGDEGPQAEDQEVFQLKKIRRAKELAEITKETEAPDFDTLEGKLGEHPKIIFRSESDEEGLGDGEWETHENEGEDSDDEENELIHTANSGLSKKEKKNVRTESWFEKEEIAGLISDEDDDDEMNAIEKHMGKKKGKKYENTVSFVDDKKKKKKTDEDDGFDTMDGVEEASDSESDAEMDEVAKEKMSRFDAQIDLDDDEEERYEDEGSRATKRKAETKIIGEDLKPVAKKRRLTPEQLAIGEQMIYSSKAARDLEDNAWNRYANNDEGLPDWFVDDEKKHYFKQTPVTKEQVALYRERMREFNARPSKKVAEAKARKQRKMQRKLDSAKKKAEGILENDQMDHAEKVREMKKVYANATRKEKKKVEVIRMTKGKKGKTGRPAGQYKLVDSRMKKDLRAAKAKEKTKGRGKGRGGAKKAGGGRGRR</sequence>
<feature type="region of interest" description="Disordered" evidence="9">
    <location>
        <begin position="541"/>
        <end position="610"/>
    </location>
</feature>
<dbReference type="EC" id="2.1.1.-" evidence="8"/>
<feature type="region of interest" description="Disordered" evidence="9">
    <location>
        <begin position="766"/>
        <end position="821"/>
    </location>
</feature>
<comment type="function">
    <text evidence="8">Probable methyltransferase involved in the maturation of rRNA and in the biogenesis of ribosomal subunits.</text>
</comment>
<keyword evidence="3 8" id="KW-0698">rRNA processing</keyword>
<feature type="compositionally biased region" description="Acidic residues" evidence="9">
    <location>
        <begin position="468"/>
        <end position="477"/>
    </location>
</feature>
<organism evidence="13 14">
    <name type="scientific">Caenorhabditis tropicalis</name>
    <dbReference type="NCBI Taxonomy" id="1561998"/>
    <lineage>
        <taxon>Eukaryota</taxon>
        <taxon>Metazoa</taxon>
        <taxon>Ecdysozoa</taxon>
        <taxon>Nematoda</taxon>
        <taxon>Chromadorea</taxon>
        <taxon>Rhabditida</taxon>
        <taxon>Rhabditina</taxon>
        <taxon>Rhabditomorpha</taxon>
        <taxon>Rhabditoidea</taxon>
        <taxon>Rhabditidae</taxon>
        <taxon>Peloderinae</taxon>
        <taxon>Caenorhabditis</taxon>
    </lineage>
</organism>
<keyword evidence="2 8" id="KW-0690">Ribosome biogenesis</keyword>
<evidence type="ECO:0000256" key="1">
    <source>
        <dbReference type="ARBA" id="ARBA00004604"/>
    </source>
</evidence>
<evidence type="ECO:0000256" key="7">
    <source>
        <dbReference type="ARBA" id="ARBA00023242"/>
    </source>
</evidence>
<dbReference type="STRING" id="1561998.A0A1I7UH96"/>
<feature type="binding site" evidence="8">
    <location>
        <position position="56"/>
    </location>
    <ligand>
        <name>S-adenosyl-L-methionine</name>
        <dbReference type="ChEBI" id="CHEBI:59789"/>
    </ligand>
</feature>
<dbReference type="InterPro" id="IPR050082">
    <property type="entry name" value="RNA_methyltr_RlmE"/>
</dbReference>
<feature type="binding site" evidence="8">
    <location>
        <position position="117"/>
    </location>
    <ligand>
        <name>S-adenosyl-L-methionine</name>
        <dbReference type="ChEBI" id="CHEBI:59789"/>
    </ligand>
</feature>
<evidence type="ECO:0000256" key="4">
    <source>
        <dbReference type="ARBA" id="ARBA00022603"/>
    </source>
</evidence>
<evidence type="ECO:0000259" key="11">
    <source>
        <dbReference type="Pfam" id="PF07780"/>
    </source>
</evidence>
<dbReference type="GO" id="GO:0030687">
    <property type="term" value="C:preribosome, large subunit precursor"/>
    <property type="evidence" value="ECO:0007669"/>
    <property type="project" value="TreeGrafter"/>
</dbReference>
<evidence type="ECO:0000256" key="6">
    <source>
        <dbReference type="ARBA" id="ARBA00022691"/>
    </source>
</evidence>
<dbReference type="SUPFAM" id="SSF53335">
    <property type="entry name" value="S-adenosyl-L-methionine-dependent methyltransferases"/>
    <property type="match status" value="1"/>
</dbReference>
<comment type="subcellular location">
    <subcellularLocation>
        <location evidence="1 8">Nucleus</location>
        <location evidence="1 8">Nucleolus</location>
    </subcellularLocation>
</comment>
<dbReference type="Pfam" id="PF01728">
    <property type="entry name" value="FtsJ"/>
    <property type="match status" value="1"/>
</dbReference>
<evidence type="ECO:0000256" key="8">
    <source>
        <dbReference type="HAMAP-Rule" id="MF_03163"/>
    </source>
</evidence>
<dbReference type="InterPro" id="IPR012920">
    <property type="entry name" value="rRNA_MeTfrase_SPB1-like_C"/>
</dbReference>
<dbReference type="HAMAP" id="MF_03163">
    <property type="entry name" value="RNA_methyltr_E_SPB1"/>
    <property type="match status" value="1"/>
</dbReference>
<dbReference type="GO" id="GO:0016435">
    <property type="term" value="F:rRNA (guanine) methyltransferase activity"/>
    <property type="evidence" value="ECO:0007669"/>
    <property type="project" value="TreeGrafter"/>
</dbReference>
<dbReference type="GO" id="GO:0005730">
    <property type="term" value="C:nucleolus"/>
    <property type="evidence" value="ECO:0007669"/>
    <property type="project" value="UniProtKB-SubCell"/>
</dbReference>
<feature type="compositionally biased region" description="Basic and acidic residues" evidence="9">
    <location>
        <begin position="700"/>
        <end position="711"/>
    </location>
</feature>
<dbReference type="Pfam" id="PF07780">
    <property type="entry name" value="Spb1_C"/>
    <property type="match status" value="1"/>
</dbReference>
<feature type="compositionally biased region" description="Basic and acidic residues" evidence="9">
    <location>
        <begin position="784"/>
        <end position="802"/>
    </location>
</feature>
<dbReference type="FunFam" id="3.40.50.150:FF:000004">
    <property type="entry name" value="AdoMet-dependent rRNA methyltransferase SPB1"/>
    <property type="match status" value="1"/>
</dbReference>
<evidence type="ECO:0000259" key="10">
    <source>
        <dbReference type="Pfam" id="PF01728"/>
    </source>
</evidence>
<evidence type="ECO:0000313" key="13">
    <source>
        <dbReference type="Proteomes" id="UP000095282"/>
    </source>
</evidence>
<feature type="compositionally biased region" description="Basic and acidic residues" evidence="9">
    <location>
        <begin position="601"/>
        <end position="610"/>
    </location>
</feature>
<feature type="region of interest" description="Disordered" evidence="9">
    <location>
        <begin position="219"/>
        <end position="239"/>
    </location>
</feature>
<dbReference type="GO" id="GO:0008650">
    <property type="term" value="F:rRNA (uridine-2'-O-)-methyltransferase activity"/>
    <property type="evidence" value="ECO:0007669"/>
    <property type="project" value="TreeGrafter"/>
</dbReference>
<feature type="binding site" evidence="8">
    <location>
        <position position="92"/>
    </location>
    <ligand>
        <name>S-adenosyl-L-methionine</name>
        <dbReference type="ChEBI" id="CHEBI:59789"/>
    </ligand>
</feature>
<dbReference type="AlphaFoldDB" id="A0A1I7UH96"/>
<dbReference type="PANTHER" id="PTHR10920:SF13">
    <property type="entry name" value="PRE-RRNA 2'-O-RIBOSE RNA METHYLTRANSFERASE FTSJ3"/>
    <property type="match status" value="1"/>
</dbReference>
<evidence type="ECO:0000256" key="2">
    <source>
        <dbReference type="ARBA" id="ARBA00022517"/>
    </source>
</evidence>
<dbReference type="WBParaSite" id="Csp11.Scaffold629.g9310.t1">
    <property type="protein sequence ID" value="Csp11.Scaffold629.g9310.t1"/>
    <property type="gene ID" value="Csp11.Scaffold629.g9310"/>
</dbReference>
<feature type="domain" description="DUF3381" evidence="12">
    <location>
        <begin position="237"/>
        <end position="389"/>
    </location>
</feature>
<feature type="compositionally biased region" description="Acidic residues" evidence="9">
    <location>
        <begin position="552"/>
        <end position="575"/>
    </location>
</feature>
<keyword evidence="8" id="KW-0175">Coiled coil</keyword>
<dbReference type="InterPro" id="IPR015507">
    <property type="entry name" value="rRNA-MeTfrase_E"/>
</dbReference>
<dbReference type="InterPro" id="IPR029063">
    <property type="entry name" value="SAM-dependent_MTases_sf"/>
</dbReference>
<feature type="compositionally biased region" description="Acidic residues" evidence="9">
    <location>
        <begin position="452"/>
        <end position="461"/>
    </location>
</feature>
<keyword evidence="6 8" id="KW-0949">S-adenosyl-L-methionine</keyword>
<dbReference type="InterPro" id="IPR002877">
    <property type="entry name" value="RNA_MeTrfase_FtsJ_dom"/>
</dbReference>
<dbReference type="GO" id="GO:0000466">
    <property type="term" value="P:maturation of 5.8S rRNA from tricistronic rRNA transcript (SSU-rRNA, 5.8S rRNA, LSU-rRNA)"/>
    <property type="evidence" value="ECO:0007669"/>
    <property type="project" value="TreeGrafter"/>
</dbReference>
<dbReference type="InterPro" id="IPR024576">
    <property type="entry name" value="rRNA_MeTfrase_Spb1_DUF3381"/>
</dbReference>
<keyword evidence="4 8" id="KW-0489">Methyltransferase</keyword>
<evidence type="ECO:0000256" key="5">
    <source>
        <dbReference type="ARBA" id="ARBA00022679"/>
    </source>
</evidence>
<accession>A0A1I7UH96</accession>
<dbReference type="GO" id="GO:0000463">
    <property type="term" value="P:maturation of LSU-rRNA from tricistronic rRNA transcript (SSU-rRNA, 5.8S rRNA, LSU-rRNA)"/>
    <property type="evidence" value="ECO:0007669"/>
    <property type="project" value="TreeGrafter"/>
</dbReference>
<evidence type="ECO:0000313" key="14">
    <source>
        <dbReference type="WBParaSite" id="Csp11.Scaffold629.g9310.t1"/>
    </source>
</evidence>
<feature type="region of interest" description="Disordered" evidence="9">
    <location>
        <begin position="700"/>
        <end position="739"/>
    </location>
</feature>
<feature type="compositionally biased region" description="Acidic residues" evidence="9">
    <location>
        <begin position="589"/>
        <end position="600"/>
    </location>
</feature>
<reference evidence="14" key="1">
    <citation type="submission" date="2016-11" db="UniProtKB">
        <authorList>
            <consortium name="WormBaseParasite"/>
        </authorList>
    </citation>
    <scope>IDENTIFICATION</scope>
</reference>
<dbReference type="PANTHER" id="PTHR10920">
    <property type="entry name" value="RIBOSOMAL RNA METHYLTRANSFERASE"/>
    <property type="match status" value="1"/>
</dbReference>
<keyword evidence="7 8" id="KW-0539">Nucleus</keyword>
<feature type="binding site" evidence="8">
    <location>
        <position position="58"/>
    </location>
    <ligand>
        <name>S-adenosyl-L-methionine</name>
        <dbReference type="ChEBI" id="CHEBI:59789"/>
    </ligand>
</feature>
<feature type="binding site" evidence="8">
    <location>
        <position position="76"/>
    </location>
    <ligand>
        <name>S-adenosyl-L-methionine</name>
        <dbReference type="ChEBI" id="CHEBI:59789"/>
    </ligand>
</feature>
<evidence type="ECO:0000256" key="3">
    <source>
        <dbReference type="ARBA" id="ARBA00022552"/>
    </source>
</evidence>
<dbReference type="HAMAP" id="MF_01547">
    <property type="entry name" value="RNA_methyltr_E"/>
    <property type="match status" value="1"/>
</dbReference>
<feature type="active site" description="Proton acceptor" evidence="8">
    <location>
        <position position="157"/>
    </location>
</feature>
<keyword evidence="5 8" id="KW-0808">Transferase</keyword>
<protein>
    <recommendedName>
        <fullName evidence="8">Putative rRNA methyltransferase</fullName>
        <ecNumber evidence="8">2.1.1.-</ecNumber>
    </recommendedName>
    <alternativeName>
        <fullName evidence="8">2'-O-ribose RNA methyltransferase SPB1 homolog</fullName>
    </alternativeName>
</protein>
<comment type="similarity">
    <text evidence="8">Belongs to the class I-like SAM-binding methyltransferase superfamily. RNA methyltransferase RlmE family. SPB1 subfamily.</text>
</comment>
<dbReference type="Proteomes" id="UP000095282">
    <property type="component" value="Unplaced"/>
</dbReference>
<evidence type="ECO:0000256" key="9">
    <source>
        <dbReference type="SAM" id="MobiDB-lite"/>
    </source>
</evidence>
<feature type="domain" description="Ribosomal RNA methyltransferase SPB1-like C-terminal" evidence="11">
    <location>
        <begin position="594"/>
        <end position="800"/>
    </location>
</feature>
<comment type="catalytic activity">
    <reaction evidence="8">
        <text>a ribonucleotide in rRNA + S-adenosyl-L-methionine = a 2'-O-methylribonucleotide in rRNA + S-adenosyl-L-homocysteine + H(+)</text>
        <dbReference type="Rhea" id="RHEA:48628"/>
        <dbReference type="Rhea" id="RHEA-COMP:12164"/>
        <dbReference type="Rhea" id="RHEA-COMP:12165"/>
        <dbReference type="ChEBI" id="CHEBI:15378"/>
        <dbReference type="ChEBI" id="CHEBI:57856"/>
        <dbReference type="ChEBI" id="CHEBI:59789"/>
        <dbReference type="ChEBI" id="CHEBI:90675"/>
        <dbReference type="ChEBI" id="CHEBI:90676"/>
    </reaction>
</comment>
<feature type="domain" description="Ribosomal RNA methyltransferase FtsJ" evidence="10">
    <location>
        <begin position="24"/>
        <end position="198"/>
    </location>
</feature>
<keyword evidence="13" id="KW-1185">Reference proteome</keyword>